<comment type="caution">
    <text evidence="2">The sequence shown here is derived from an EMBL/GenBank/DDBJ whole genome shotgun (WGS) entry which is preliminary data.</text>
</comment>
<keyword evidence="3" id="KW-1185">Reference proteome</keyword>
<gene>
    <name evidence="2" type="ORF">HD842_002547</name>
</gene>
<sequence length="125" mass="13316">MTRHFAAWIACIAMLFAALAPSMSHAMAVASGDTWTEICSMGSTRFVKVASTTGDVSDHAPSDAGHVDHCPLCATHAGSFALPPGAGYSIPLIDTQQTHSFLFFQSPYPLAIWKRAQARAPPLRS</sequence>
<dbReference type="AlphaFoldDB" id="A0A7W9X0Z9"/>
<evidence type="ECO:0000313" key="3">
    <source>
        <dbReference type="Proteomes" id="UP000540787"/>
    </source>
</evidence>
<dbReference type="InterPro" id="IPR021333">
    <property type="entry name" value="DUF2946"/>
</dbReference>
<dbReference type="EMBL" id="JACHBX010000002">
    <property type="protein sequence ID" value="MBB6134405.1"/>
    <property type="molecule type" value="Genomic_DNA"/>
</dbReference>
<reference evidence="2 3" key="1">
    <citation type="submission" date="2020-08" db="EMBL/GenBank/DDBJ databases">
        <title>The Agave Microbiome: Exploring the role of microbial communities in plant adaptations to desert environments.</title>
        <authorList>
            <person name="Partida-Martinez L.P."/>
        </authorList>
    </citation>
    <scope>NUCLEOTIDE SEQUENCE [LARGE SCALE GENOMIC DNA]</scope>
    <source>
        <strain evidence="2 3">AT3.2</strain>
    </source>
</reference>
<evidence type="ECO:0000256" key="1">
    <source>
        <dbReference type="SAM" id="SignalP"/>
    </source>
</evidence>
<accession>A0A7W9X0Z9</accession>
<evidence type="ECO:0000313" key="2">
    <source>
        <dbReference type="EMBL" id="MBB6134405.1"/>
    </source>
</evidence>
<organism evidence="2 3">
    <name type="scientific">Massilia aurea</name>
    <dbReference type="NCBI Taxonomy" id="373040"/>
    <lineage>
        <taxon>Bacteria</taxon>
        <taxon>Pseudomonadati</taxon>
        <taxon>Pseudomonadota</taxon>
        <taxon>Betaproteobacteria</taxon>
        <taxon>Burkholderiales</taxon>
        <taxon>Oxalobacteraceae</taxon>
        <taxon>Telluria group</taxon>
        <taxon>Massilia</taxon>
    </lineage>
</organism>
<dbReference type="Proteomes" id="UP000540787">
    <property type="component" value="Unassembled WGS sequence"/>
</dbReference>
<feature type="chain" id="PRO_5030943747" description="DUF2946 domain-containing protein" evidence="1">
    <location>
        <begin position="27"/>
        <end position="125"/>
    </location>
</feature>
<keyword evidence="1" id="KW-0732">Signal</keyword>
<name>A0A7W9X0Z9_9BURK</name>
<feature type="signal peptide" evidence="1">
    <location>
        <begin position="1"/>
        <end position="26"/>
    </location>
</feature>
<protein>
    <recommendedName>
        <fullName evidence="4">DUF2946 domain-containing protein</fullName>
    </recommendedName>
</protein>
<proteinExistence type="predicted"/>
<evidence type="ECO:0008006" key="4">
    <source>
        <dbReference type="Google" id="ProtNLM"/>
    </source>
</evidence>
<dbReference type="Pfam" id="PF11162">
    <property type="entry name" value="DUF2946"/>
    <property type="match status" value="1"/>
</dbReference>